<keyword evidence="6 7" id="KW-0378">Hydrolase</keyword>
<reference evidence="10 11" key="1">
    <citation type="submission" date="2023-03" db="EMBL/GenBank/DDBJ databases">
        <title>Bacillus Genome Sequencing.</title>
        <authorList>
            <person name="Dunlap C."/>
        </authorList>
    </citation>
    <scope>NUCLEOTIDE SEQUENCE [LARGE SCALE GENOMIC DNA]</scope>
    <source>
        <strain evidence="10 11">B-14544</strain>
    </source>
</reference>
<dbReference type="EMBL" id="JARMQG010000015">
    <property type="protein sequence ID" value="MED3561323.1"/>
    <property type="molecule type" value="Genomic_DNA"/>
</dbReference>
<evidence type="ECO:0000256" key="3">
    <source>
        <dbReference type="ARBA" id="ARBA00009370"/>
    </source>
</evidence>
<comment type="caution">
    <text evidence="10">The sequence shown here is derived from an EMBL/GenBank/DDBJ whole genome shotgun (WGS) entry which is preliminary data.</text>
</comment>
<dbReference type="EC" id="3.4.21.89" evidence="4 7"/>
<accession>A0ABU6N5K6</accession>
<dbReference type="Pfam" id="PF10502">
    <property type="entry name" value="Peptidase_S26"/>
    <property type="match status" value="1"/>
</dbReference>
<dbReference type="InterPro" id="IPR019756">
    <property type="entry name" value="Pept_S26A_signal_pept_1_Ser-AS"/>
</dbReference>
<dbReference type="PROSITE" id="PS00761">
    <property type="entry name" value="SPASE_I_3"/>
    <property type="match status" value="1"/>
</dbReference>
<evidence type="ECO:0000256" key="4">
    <source>
        <dbReference type="ARBA" id="ARBA00013208"/>
    </source>
</evidence>
<feature type="domain" description="Peptidase S26" evidence="9">
    <location>
        <begin position="14"/>
        <end position="171"/>
    </location>
</feature>
<dbReference type="InterPro" id="IPR036286">
    <property type="entry name" value="LexA/Signal_pep-like_sf"/>
</dbReference>
<keyword evidence="11" id="KW-1185">Reference proteome</keyword>
<dbReference type="Gene3D" id="2.10.109.10">
    <property type="entry name" value="Umud Fragment, subunit A"/>
    <property type="match status" value="1"/>
</dbReference>
<evidence type="ECO:0000256" key="5">
    <source>
        <dbReference type="ARBA" id="ARBA00022670"/>
    </source>
</evidence>
<dbReference type="SUPFAM" id="SSF51306">
    <property type="entry name" value="LexA/Signal peptidase"/>
    <property type="match status" value="1"/>
</dbReference>
<evidence type="ECO:0000259" key="9">
    <source>
        <dbReference type="Pfam" id="PF10502"/>
    </source>
</evidence>
<dbReference type="GO" id="GO:0009003">
    <property type="term" value="F:signal peptidase activity"/>
    <property type="evidence" value="ECO:0007669"/>
    <property type="project" value="UniProtKB-EC"/>
</dbReference>
<dbReference type="InterPro" id="IPR019758">
    <property type="entry name" value="Pept_S26A_signal_pept_1_CS"/>
</dbReference>
<gene>
    <name evidence="10" type="primary">lepB</name>
    <name evidence="10" type="ORF">P4447_02010</name>
</gene>
<keyword evidence="5 7" id="KW-0645">Protease</keyword>
<evidence type="ECO:0000256" key="6">
    <source>
        <dbReference type="ARBA" id="ARBA00022801"/>
    </source>
</evidence>
<evidence type="ECO:0000256" key="2">
    <source>
        <dbReference type="ARBA" id="ARBA00004401"/>
    </source>
</evidence>
<sequence length="180" mass="20431">MYKLMNSNTKKEVKSWAKSIIIALGIAAAVKTFLFAPYIVKGASMEPTLHNQEKIFVNKLDDFNRGDIVIIKGKEVNYVKRVIGLPGDTVLVKDDQLYINGKYMKEPYLSHNRKLAEQMDSKLTGDYGPITVPQHKVFVMGDNRLHSMDSRNGLGFIPENEIVGKSEFVFFPFSQVRETK</sequence>
<keyword evidence="7" id="KW-0812">Transmembrane</keyword>
<dbReference type="PANTHER" id="PTHR43390">
    <property type="entry name" value="SIGNAL PEPTIDASE I"/>
    <property type="match status" value="1"/>
</dbReference>
<dbReference type="PROSITE" id="PS00760">
    <property type="entry name" value="SPASE_I_2"/>
    <property type="match status" value="1"/>
</dbReference>
<keyword evidence="7" id="KW-0472">Membrane</keyword>
<evidence type="ECO:0000256" key="8">
    <source>
        <dbReference type="RuleBase" id="RU362042"/>
    </source>
</evidence>
<dbReference type="PRINTS" id="PR00727">
    <property type="entry name" value="LEADERPTASE"/>
</dbReference>
<dbReference type="CDD" id="cd06530">
    <property type="entry name" value="S26_SPase_I"/>
    <property type="match status" value="1"/>
</dbReference>
<name>A0ABU6N5K6_9BACI</name>
<dbReference type="PANTHER" id="PTHR43390:SF1">
    <property type="entry name" value="CHLOROPLAST PROCESSING PEPTIDASE"/>
    <property type="match status" value="1"/>
</dbReference>
<dbReference type="InterPro" id="IPR019533">
    <property type="entry name" value="Peptidase_S26"/>
</dbReference>
<keyword evidence="7" id="KW-1133">Transmembrane helix</keyword>
<feature type="transmembrane region" description="Helical" evidence="7">
    <location>
        <begin position="20"/>
        <end position="40"/>
    </location>
</feature>
<proteinExistence type="inferred from homology"/>
<dbReference type="InterPro" id="IPR019757">
    <property type="entry name" value="Pept_S26A_signal_pept_1_Lys-AS"/>
</dbReference>
<comment type="similarity">
    <text evidence="3 8">Belongs to the peptidase S26 family.</text>
</comment>
<evidence type="ECO:0000256" key="1">
    <source>
        <dbReference type="ARBA" id="ARBA00000677"/>
    </source>
</evidence>
<organism evidence="10 11">
    <name type="scientific">Bacillus xiapuensis</name>
    <dbReference type="NCBI Taxonomy" id="2014075"/>
    <lineage>
        <taxon>Bacteria</taxon>
        <taxon>Bacillati</taxon>
        <taxon>Bacillota</taxon>
        <taxon>Bacilli</taxon>
        <taxon>Bacillales</taxon>
        <taxon>Bacillaceae</taxon>
        <taxon>Bacillus</taxon>
    </lineage>
</organism>
<comment type="subcellular location">
    <subcellularLocation>
        <location evidence="2">Cell membrane</location>
        <topology evidence="2">Single-pass type II membrane protein</topology>
    </subcellularLocation>
    <subcellularLocation>
        <location evidence="8">Membrane</location>
        <topology evidence="8">Single-pass type II membrane protein</topology>
    </subcellularLocation>
</comment>
<evidence type="ECO:0000256" key="7">
    <source>
        <dbReference type="RuleBase" id="RU003993"/>
    </source>
</evidence>
<evidence type="ECO:0000313" key="11">
    <source>
        <dbReference type="Proteomes" id="UP001330749"/>
    </source>
</evidence>
<dbReference type="PROSITE" id="PS00501">
    <property type="entry name" value="SPASE_I_1"/>
    <property type="match status" value="1"/>
</dbReference>
<dbReference type="InterPro" id="IPR000223">
    <property type="entry name" value="Pept_S26A_signal_pept_1"/>
</dbReference>
<evidence type="ECO:0000313" key="10">
    <source>
        <dbReference type="EMBL" id="MED3561323.1"/>
    </source>
</evidence>
<comment type="catalytic activity">
    <reaction evidence="1 7">
        <text>Cleavage of hydrophobic, N-terminal signal or leader sequences from secreted and periplasmic proteins.</text>
        <dbReference type="EC" id="3.4.21.89"/>
    </reaction>
</comment>
<dbReference type="NCBIfam" id="TIGR02227">
    <property type="entry name" value="sigpep_I_bact"/>
    <property type="match status" value="1"/>
</dbReference>
<dbReference type="Proteomes" id="UP001330749">
    <property type="component" value="Unassembled WGS sequence"/>
</dbReference>
<protein>
    <recommendedName>
        <fullName evidence="4 7">Signal peptidase I</fullName>
        <ecNumber evidence="4 7">3.4.21.89</ecNumber>
    </recommendedName>
</protein>